<dbReference type="Pfam" id="PF00156">
    <property type="entry name" value="Pribosyltran"/>
    <property type="match status" value="1"/>
</dbReference>
<dbReference type="RefSeq" id="WP_160936151.1">
    <property type="nucleotide sequence ID" value="NZ_SNVJ01000004.1"/>
</dbReference>
<evidence type="ECO:0000259" key="1">
    <source>
        <dbReference type="Pfam" id="PF00156"/>
    </source>
</evidence>
<dbReference type="OrthoDB" id="9810066at2"/>
<dbReference type="InterPro" id="IPR029057">
    <property type="entry name" value="PRTase-like"/>
</dbReference>
<evidence type="ECO:0000313" key="2">
    <source>
        <dbReference type="EMBL" id="MXP63035.1"/>
    </source>
</evidence>
<dbReference type="Gene3D" id="3.40.50.2020">
    <property type="match status" value="1"/>
</dbReference>
<proteinExistence type="predicted"/>
<keyword evidence="3" id="KW-1185">Reference proteome</keyword>
<dbReference type="AlphaFoldDB" id="A0A845B8J9"/>
<reference evidence="2 3" key="1">
    <citation type="submission" date="2019-03" db="EMBL/GenBank/DDBJ databases">
        <title>Roseomonas sp. a novel Roseomonas species isolated from Sea whip Gorgonian.</title>
        <authorList>
            <person name="Li F."/>
            <person name="Pan X."/>
            <person name="Huang S."/>
            <person name="Li Z."/>
            <person name="Meng B."/>
        </authorList>
    </citation>
    <scope>NUCLEOTIDE SEQUENCE [LARGE SCALE GENOMIC DNA]</scope>
    <source>
        <strain evidence="2 3">M0104</strain>
    </source>
</reference>
<dbReference type="Gene3D" id="3.30.1310.20">
    <property type="entry name" value="PRTase-like"/>
    <property type="match status" value="1"/>
</dbReference>
<gene>
    <name evidence="2" type="ORF">E0493_06665</name>
</gene>
<comment type="caution">
    <text evidence="2">The sequence shown here is derived from an EMBL/GenBank/DDBJ whole genome shotgun (WGS) entry which is preliminary data.</text>
</comment>
<dbReference type="SUPFAM" id="SSF53271">
    <property type="entry name" value="PRTase-like"/>
    <property type="match status" value="1"/>
</dbReference>
<evidence type="ECO:0000313" key="3">
    <source>
        <dbReference type="Proteomes" id="UP000460715"/>
    </source>
</evidence>
<feature type="domain" description="Phosphoribosyltransferase" evidence="1">
    <location>
        <begin position="9"/>
        <end position="193"/>
    </location>
</feature>
<name>A0A845B8J9_9PROT</name>
<dbReference type="GO" id="GO:0016757">
    <property type="term" value="F:glycosyltransferase activity"/>
    <property type="evidence" value="ECO:0007669"/>
    <property type="project" value="UniProtKB-KW"/>
</dbReference>
<dbReference type="Proteomes" id="UP000460715">
    <property type="component" value="Unassembled WGS sequence"/>
</dbReference>
<accession>A0A845B8J9</accession>
<sequence length="222" mass="23572">MIFRDRAQAGRALAQRLMHLRSARPVVLALPRGGVPVAAEIAEALAAPLDLLLVRKIGAPGMPEFALGAVVEGTTPEMVLNEEAVRRLGVPREYLEGEAARQYAEIGRQRELYLRGRPFPGLQGHTAIVVDDGIATGATMRAALRGLAQAGAARSIVLAAPVAPPETAAALRDACDEAVFLEAPENFAAVGAFYADFKQVEDNTVMALLERAASRGMPWPGE</sequence>
<organism evidence="2 3">
    <name type="scientific">Teichococcus coralli</name>
    <dbReference type="NCBI Taxonomy" id="2545983"/>
    <lineage>
        <taxon>Bacteria</taxon>
        <taxon>Pseudomonadati</taxon>
        <taxon>Pseudomonadota</taxon>
        <taxon>Alphaproteobacteria</taxon>
        <taxon>Acetobacterales</taxon>
        <taxon>Roseomonadaceae</taxon>
        <taxon>Roseomonas</taxon>
    </lineage>
</organism>
<dbReference type="CDD" id="cd06223">
    <property type="entry name" value="PRTases_typeI"/>
    <property type="match status" value="1"/>
</dbReference>
<keyword evidence="2" id="KW-0328">Glycosyltransferase</keyword>
<protein>
    <submittedName>
        <fullName evidence="2">Phosphoribosyltransferase</fullName>
    </submittedName>
</protein>
<dbReference type="EMBL" id="SNVJ01000004">
    <property type="protein sequence ID" value="MXP63035.1"/>
    <property type="molecule type" value="Genomic_DNA"/>
</dbReference>
<keyword evidence="2" id="KW-0808">Transferase</keyword>
<dbReference type="InterPro" id="IPR000836">
    <property type="entry name" value="PRTase_dom"/>
</dbReference>